<dbReference type="AlphaFoldDB" id="I1D0H9"/>
<protein>
    <submittedName>
        <fullName evidence="2">Uncharacterized protein</fullName>
    </submittedName>
</protein>
<dbReference type="STRING" id="928724.SacglDRAFT_01533"/>
<evidence type="ECO:0000313" key="3">
    <source>
        <dbReference type="Proteomes" id="UP000005087"/>
    </source>
</evidence>
<dbReference type="eggNOG" id="ENOG50349D1">
    <property type="taxonomic scope" value="Bacteria"/>
</dbReference>
<feature type="compositionally biased region" description="Polar residues" evidence="1">
    <location>
        <begin position="50"/>
        <end position="62"/>
    </location>
</feature>
<dbReference type="HOGENOM" id="CLU_376789_0_0_11"/>
<gene>
    <name evidence="2" type="ORF">SacglDRAFT_01533</name>
</gene>
<evidence type="ECO:0000256" key="1">
    <source>
        <dbReference type="SAM" id="MobiDB-lite"/>
    </source>
</evidence>
<reference evidence="2 3" key="1">
    <citation type="submission" date="2011-09" db="EMBL/GenBank/DDBJ databases">
        <authorList>
            <consortium name="US DOE Joint Genome Institute (JGI-PGF)"/>
            <person name="Lucas S."/>
            <person name="Han J."/>
            <person name="Lapidus A."/>
            <person name="Cheng J.-F."/>
            <person name="Goodwin L."/>
            <person name="Pitluck S."/>
            <person name="Peters L."/>
            <person name="Land M.L."/>
            <person name="Hauser L."/>
            <person name="Brambilla E."/>
            <person name="Klenk H.-P."/>
            <person name="Woyke T.J."/>
        </authorList>
    </citation>
    <scope>NUCLEOTIDE SEQUENCE [LARGE SCALE GENOMIC DNA]</scope>
    <source>
        <strain evidence="2 3">K62</strain>
    </source>
</reference>
<evidence type="ECO:0000313" key="2">
    <source>
        <dbReference type="EMBL" id="EIE98453.1"/>
    </source>
</evidence>
<dbReference type="SUPFAM" id="SSF48371">
    <property type="entry name" value="ARM repeat"/>
    <property type="match status" value="1"/>
</dbReference>
<dbReference type="Proteomes" id="UP000005087">
    <property type="component" value="Chromosome"/>
</dbReference>
<reference evidence="3" key="2">
    <citation type="submission" date="2012-01" db="EMBL/GenBank/DDBJ databases">
        <title>Noncontiguous Finished sequence of chromosome of Saccharomonospora glauca K62.</title>
        <authorList>
            <consortium name="US DOE Joint Genome Institute"/>
            <person name="Lucas S."/>
            <person name="Han J."/>
            <person name="Lapidus A."/>
            <person name="Cheng J.-F."/>
            <person name="Goodwin L."/>
            <person name="Pitluck S."/>
            <person name="Peters L."/>
            <person name="Mikhailova N."/>
            <person name="Held B."/>
            <person name="Detter J.C."/>
            <person name="Han C."/>
            <person name="Tapia R."/>
            <person name="Land M."/>
            <person name="Hauser L."/>
            <person name="Kyrpides N."/>
            <person name="Ivanova N."/>
            <person name="Pagani I."/>
            <person name="Brambilla E.-M."/>
            <person name="Klenk H.-P."/>
            <person name="Woyke T."/>
        </authorList>
    </citation>
    <scope>NUCLEOTIDE SEQUENCE [LARGE SCALE GENOMIC DNA]</scope>
    <source>
        <strain evidence="3">K62</strain>
    </source>
</reference>
<sequence length="736" mass="81194">MHDYDIDAFGMLDTPEPAQPVTPSDPEPEDDVVGASMPTPEGAPAPPVPSQQGEATSGSGTNWIDGHGNNIAHRDINQVTVFELGSEIVQELARARRRERVGRGIQDPEALRRLADKYVAPDRLLESSEGDEESALRILETRRVLLLWARERDGGQLAAASRLGYELSEHARRRRHAPLIVREELVDPDLSLKPKELLVENEPATVILDCRDADEKDLRAVQRNLSDLSDQLPHYRSYLIVILPAEHQRRFEDSFPGRVHELGKPSSVAVLESHVGPEALPGIRADADVVEKLEALWPPTVARVADLVRERLTPEADPVEVVRAALDDETVGQSDKLRGVIEEKQQDKDAEWLSLLLASSVLEGASPQHIAAASDVLMKHNKIDVADEAAPILRASPFARLRRLEEDGWFDLGQRGLVPSGIGGEVLRHFWREHPDLHTPVQDWLTELPEALRGLDRGELEQLADRVADLAVEGGAWLALYLAANWAGTKAGENSGGQRTSTAPADRSRRSIAVRLLTTAATDSVLGRPVRNRLWYWSRDGSADLKLLTAEVCAGIGAAFPRNALTRLKHLANSDNEDVRDAVLQALRQLGGELGVSRFLRYLTEWFDQASPSRLAVLATAVGRVFADQTAPVEGDAVELFWRHAVTNLPLEDLGVVVKSWLHAAARMDRDGRSGMIELLVRATEGKPLHISHVQYASQPRPPELKADCFSDEAIAEVTQQLWTRLDEVGPIWVEG</sequence>
<dbReference type="RefSeq" id="WP_005463152.1">
    <property type="nucleotide sequence ID" value="NZ_CM001484.1"/>
</dbReference>
<accession>I1D0H9</accession>
<organism evidence="2 3">
    <name type="scientific">Saccharomonospora glauca K62</name>
    <dbReference type="NCBI Taxonomy" id="928724"/>
    <lineage>
        <taxon>Bacteria</taxon>
        <taxon>Bacillati</taxon>
        <taxon>Actinomycetota</taxon>
        <taxon>Actinomycetes</taxon>
        <taxon>Pseudonocardiales</taxon>
        <taxon>Pseudonocardiaceae</taxon>
        <taxon>Saccharomonospora</taxon>
    </lineage>
</organism>
<dbReference type="InterPro" id="IPR016024">
    <property type="entry name" value="ARM-type_fold"/>
</dbReference>
<feature type="region of interest" description="Disordered" evidence="1">
    <location>
        <begin position="1"/>
        <end position="62"/>
    </location>
</feature>
<name>I1D0H9_9PSEU</name>
<keyword evidence="3" id="KW-1185">Reference proteome</keyword>
<dbReference type="EMBL" id="CM001484">
    <property type="protein sequence ID" value="EIE98453.1"/>
    <property type="molecule type" value="Genomic_DNA"/>
</dbReference>
<proteinExistence type="predicted"/>